<keyword evidence="2" id="KW-0238">DNA-binding</keyword>
<protein>
    <submittedName>
        <fullName evidence="5">Catabolite control protein A</fullName>
    </submittedName>
</protein>
<dbReference type="AlphaFoldDB" id="I7K985"/>
<dbReference type="Gene3D" id="3.40.50.2300">
    <property type="match status" value="2"/>
</dbReference>
<dbReference type="SUPFAM" id="SSF47413">
    <property type="entry name" value="lambda repressor-like DNA-binding domains"/>
    <property type="match status" value="1"/>
</dbReference>
<dbReference type="Pfam" id="PF13377">
    <property type="entry name" value="Peripla_BP_3"/>
    <property type="match status" value="1"/>
</dbReference>
<dbReference type="PROSITE" id="PS50932">
    <property type="entry name" value="HTH_LACI_2"/>
    <property type="match status" value="1"/>
</dbReference>
<dbReference type="RefSeq" id="WP_008909421.1">
    <property type="nucleotide sequence ID" value="NZ_CAKP01000110.1"/>
</dbReference>
<dbReference type="GO" id="GO:0000976">
    <property type="term" value="F:transcription cis-regulatory region binding"/>
    <property type="evidence" value="ECO:0007669"/>
    <property type="project" value="TreeGrafter"/>
</dbReference>
<dbReference type="PRINTS" id="PR00036">
    <property type="entry name" value="HTHLACI"/>
</dbReference>
<dbReference type="FunFam" id="1.10.260.40:FF:000002">
    <property type="entry name" value="HTH-type transcriptional repressor PurR"/>
    <property type="match status" value="1"/>
</dbReference>
<evidence type="ECO:0000313" key="6">
    <source>
        <dbReference type="Proteomes" id="UP000007652"/>
    </source>
</evidence>
<feature type="domain" description="HTH lacI-type" evidence="4">
    <location>
        <begin position="3"/>
        <end position="57"/>
    </location>
</feature>
<keyword evidence="1" id="KW-0805">Transcription regulation</keyword>
<dbReference type="OrthoDB" id="9784962at2"/>
<dbReference type="SMART" id="SM00354">
    <property type="entry name" value="HTH_LACI"/>
    <property type="match status" value="1"/>
</dbReference>
<proteinExistence type="predicted"/>
<dbReference type="CDD" id="cd01392">
    <property type="entry name" value="HTH_LacI"/>
    <property type="match status" value="1"/>
</dbReference>
<dbReference type="InterPro" id="IPR000843">
    <property type="entry name" value="HTH_LacI"/>
</dbReference>
<organism evidence="5 6">
    <name type="scientific">Caloramator australicus RC3</name>
    <dbReference type="NCBI Taxonomy" id="857293"/>
    <lineage>
        <taxon>Bacteria</taxon>
        <taxon>Bacillati</taxon>
        <taxon>Bacillota</taxon>
        <taxon>Clostridia</taxon>
        <taxon>Eubacteriales</taxon>
        <taxon>Clostridiaceae</taxon>
        <taxon>Caloramator</taxon>
    </lineage>
</organism>
<dbReference type="InterPro" id="IPR046335">
    <property type="entry name" value="LacI/GalR-like_sensor"/>
</dbReference>
<dbReference type="PANTHER" id="PTHR30146:SF149">
    <property type="entry name" value="HTH-TYPE TRANSCRIPTIONAL REGULATOR EBGR"/>
    <property type="match status" value="1"/>
</dbReference>
<keyword evidence="3" id="KW-0804">Transcription</keyword>
<dbReference type="CDD" id="cd19975">
    <property type="entry name" value="PBP1_CcpA-like"/>
    <property type="match status" value="1"/>
</dbReference>
<keyword evidence="6" id="KW-1185">Reference proteome</keyword>
<dbReference type="PROSITE" id="PS00356">
    <property type="entry name" value="HTH_LACI_1"/>
    <property type="match status" value="1"/>
</dbReference>
<dbReference type="EMBL" id="CAKP01000110">
    <property type="protein sequence ID" value="CCJ34165.1"/>
    <property type="molecule type" value="Genomic_DNA"/>
</dbReference>
<dbReference type="Pfam" id="PF00356">
    <property type="entry name" value="LacI"/>
    <property type="match status" value="1"/>
</dbReference>
<name>I7K985_9CLOT</name>
<dbReference type="InterPro" id="IPR010982">
    <property type="entry name" value="Lambda_DNA-bd_dom_sf"/>
</dbReference>
<dbReference type="PANTHER" id="PTHR30146">
    <property type="entry name" value="LACI-RELATED TRANSCRIPTIONAL REPRESSOR"/>
    <property type="match status" value="1"/>
</dbReference>
<evidence type="ECO:0000256" key="2">
    <source>
        <dbReference type="ARBA" id="ARBA00023125"/>
    </source>
</evidence>
<evidence type="ECO:0000256" key="1">
    <source>
        <dbReference type="ARBA" id="ARBA00023015"/>
    </source>
</evidence>
<dbReference type="Proteomes" id="UP000007652">
    <property type="component" value="Unassembled WGS sequence"/>
</dbReference>
<evidence type="ECO:0000313" key="5">
    <source>
        <dbReference type="EMBL" id="CCJ34165.1"/>
    </source>
</evidence>
<dbReference type="SUPFAM" id="SSF53822">
    <property type="entry name" value="Periplasmic binding protein-like I"/>
    <property type="match status" value="1"/>
</dbReference>
<evidence type="ECO:0000259" key="4">
    <source>
        <dbReference type="PROSITE" id="PS50932"/>
    </source>
</evidence>
<dbReference type="STRING" id="857293.CAAU_2081"/>
<reference evidence="5 6" key="1">
    <citation type="journal article" date="2011" name="J. Bacteriol.">
        <title>Draft genome sequence of Caloramator australicus strain RC3T, a thermoanaerobe from the Great Artesian Basin of Australia.</title>
        <authorList>
            <person name="Ogg C.D."/>
            <person name="Patel B.K.C."/>
        </authorList>
    </citation>
    <scope>NUCLEOTIDE SEQUENCE [LARGE SCALE GENOMIC DNA]</scope>
    <source>
        <strain evidence="5 6">RC3</strain>
    </source>
</reference>
<evidence type="ECO:0000256" key="3">
    <source>
        <dbReference type="ARBA" id="ARBA00023163"/>
    </source>
</evidence>
<sequence>MSVTIKDVAKKAGVGLGTVSRVLNNHPSVSEETRKKVLDAIKELDYNPNAIARSLKVKSTKSIGVMIPDISSAFYPDIVRGIEDIANEYKYNIILLNTDLKREKEKEALIMLKEKKADGILFISNTISEKLKRDFKKVNIPIVLIATKDDESEFYSVTIDNERAAYEATKYLIKLGHKRIAMIAGKKEDPNAGIPRINGYKRALEESGLKLDENIIFYGDYKFKSGYQNMLKVLKLKDKPTAIFSASDTMAVGAASCAMQHGFKVPDDFSIIGFDGVELAEYFYPPITTVKQPRYEMGAKGMEMLIKILQGEDVEREVQLDFELIERSSCKVKGES</sequence>
<dbReference type="InterPro" id="IPR028082">
    <property type="entry name" value="Peripla_BP_I"/>
</dbReference>
<dbReference type="eggNOG" id="COG1609">
    <property type="taxonomic scope" value="Bacteria"/>
</dbReference>
<dbReference type="Gene3D" id="1.10.260.40">
    <property type="entry name" value="lambda repressor-like DNA-binding domains"/>
    <property type="match status" value="1"/>
</dbReference>
<accession>I7K985</accession>
<dbReference type="GO" id="GO:0003700">
    <property type="term" value="F:DNA-binding transcription factor activity"/>
    <property type="evidence" value="ECO:0007669"/>
    <property type="project" value="TreeGrafter"/>
</dbReference>
<comment type="caution">
    <text evidence="5">The sequence shown here is derived from an EMBL/GenBank/DDBJ whole genome shotgun (WGS) entry which is preliminary data.</text>
</comment>
<gene>
    <name evidence="5" type="ORF">CAAU_2081</name>
</gene>